<proteinExistence type="predicted"/>
<feature type="region of interest" description="Disordered" evidence="1">
    <location>
        <begin position="70"/>
        <end position="114"/>
    </location>
</feature>
<name>A0A0J7NWR2_LASNI</name>
<evidence type="ECO:0000313" key="3">
    <source>
        <dbReference type="Proteomes" id="UP000036403"/>
    </source>
</evidence>
<keyword evidence="3" id="KW-1185">Reference proteome</keyword>
<dbReference type="Proteomes" id="UP000036403">
    <property type="component" value="Unassembled WGS sequence"/>
</dbReference>
<reference evidence="2 3" key="1">
    <citation type="submission" date="2015-04" db="EMBL/GenBank/DDBJ databases">
        <title>Lasius niger genome sequencing.</title>
        <authorList>
            <person name="Konorov E.A."/>
            <person name="Nikitin M.A."/>
            <person name="Kirill M.V."/>
            <person name="Chang P."/>
        </authorList>
    </citation>
    <scope>NUCLEOTIDE SEQUENCE [LARGE SCALE GENOMIC DNA]</scope>
    <source>
        <tissue evidence="2">Whole</tissue>
    </source>
</reference>
<dbReference type="PaxDb" id="67767-A0A0J7NWR2"/>
<feature type="region of interest" description="Disordered" evidence="1">
    <location>
        <begin position="130"/>
        <end position="174"/>
    </location>
</feature>
<organism evidence="2 3">
    <name type="scientific">Lasius niger</name>
    <name type="common">Black garden ant</name>
    <dbReference type="NCBI Taxonomy" id="67767"/>
    <lineage>
        <taxon>Eukaryota</taxon>
        <taxon>Metazoa</taxon>
        <taxon>Ecdysozoa</taxon>
        <taxon>Arthropoda</taxon>
        <taxon>Hexapoda</taxon>
        <taxon>Insecta</taxon>
        <taxon>Pterygota</taxon>
        <taxon>Neoptera</taxon>
        <taxon>Endopterygota</taxon>
        <taxon>Hymenoptera</taxon>
        <taxon>Apocrita</taxon>
        <taxon>Aculeata</taxon>
        <taxon>Formicoidea</taxon>
        <taxon>Formicidae</taxon>
        <taxon>Formicinae</taxon>
        <taxon>Lasius</taxon>
        <taxon>Lasius</taxon>
    </lineage>
</organism>
<gene>
    <name evidence="2" type="ORF">RF55_2848</name>
</gene>
<protein>
    <submittedName>
        <fullName evidence="2">T-cell immunomodulatory protein</fullName>
    </submittedName>
</protein>
<evidence type="ECO:0000256" key="1">
    <source>
        <dbReference type="SAM" id="MobiDB-lite"/>
    </source>
</evidence>
<dbReference type="OrthoDB" id="7694745at2759"/>
<dbReference type="EMBL" id="LBMM01001134">
    <property type="protein sequence ID" value="KMQ96850.1"/>
    <property type="molecule type" value="Genomic_DNA"/>
</dbReference>
<evidence type="ECO:0000313" key="2">
    <source>
        <dbReference type="EMBL" id="KMQ96850.1"/>
    </source>
</evidence>
<comment type="caution">
    <text evidence="2">The sequence shown here is derived from an EMBL/GenBank/DDBJ whole genome shotgun (WGS) entry which is preliminary data.</text>
</comment>
<accession>A0A0J7NWR2</accession>
<feature type="compositionally biased region" description="Low complexity" evidence="1">
    <location>
        <begin position="76"/>
        <end position="85"/>
    </location>
</feature>
<sequence length="174" mass="19951">MDQIKEDIARELSITDHLTKLSSKIGLLLQRYSELEEGLIELVRMDHNTKSVRIETPVDINEEVKSILTATRKKQPQQQQQQQQQSDRPRTPRKLRISTNTSMGVKEPHNPVAGSKFLTSQSYDIADLSNITTSERQERPRTPAYPEVQLLNDPRPAETYAKPIGFRPSWKCEA</sequence>
<dbReference type="AlphaFoldDB" id="A0A0J7NWR2"/>